<organism evidence="1 2">
    <name type="scientific">Melia azedarach</name>
    <name type="common">Chinaberry tree</name>
    <dbReference type="NCBI Taxonomy" id="155640"/>
    <lineage>
        <taxon>Eukaryota</taxon>
        <taxon>Viridiplantae</taxon>
        <taxon>Streptophyta</taxon>
        <taxon>Embryophyta</taxon>
        <taxon>Tracheophyta</taxon>
        <taxon>Spermatophyta</taxon>
        <taxon>Magnoliopsida</taxon>
        <taxon>eudicotyledons</taxon>
        <taxon>Gunneridae</taxon>
        <taxon>Pentapetalae</taxon>
        <taxon>rosids</taxon>
        <taxon>malvids</taxon>
        <taxon>Sapindales</taxon>
        <taxon>Meliaceae</taxon>
        <taxon>Melia</taxon>
    </lineage>
</organism>
<dbReference type="EMBL" id="CM051400">
    <property type="protein sequence ID" value="KAJ4714996.1"/>
    <property type="molecule type" value="Genomic_DNA"/>
</dbReference>
<name>A0ACC1XU11_MELAZ</name>
<evidence type="ECO:0000313" key="2">
    <source>
        <dbReference type="Proteomes" id="UP001164539"/>
    </source>
</evidence>
<gene>
    <name evidence="1" type="ORF">OWV82_013403</name>
</gene>
<accession>A0ACC1XU11</accession>
<keyword evidence="1" id="KW-0808">Transferase</keyword>
<protein>
    <submittedName>
        <fullName evidence="1">Kinase</fullName>
    </submittedName>
</protein>
<sequence length="691" mass="76586">MIMILQQKLSLLFFICIISFVNAVDRCEETCGTENLAKRFSYPFGFSSGCPIQLNCTEGTETVKIGEFEVENVTADSIFVNLPAKCEREITSLSPLFGDSYGMTRQNSLLFQNCSAPRNSCLIPMKLVEQRFNLSNCGVNSDDIRCYYSGSNTGLMRYSDLKLSGCQFLFSSLAFNSGEKTSVSLEFERVELEWWLHGNCSCSENANCHNFTANGKHVHRCRCKEGFEGDGFKHGTGCRKNSDCNASKYITGQCGGRTRVGALVGGLIAGASIVAGLAVLCYCFRRRSTSLRNQLSAKRLLCQAAGNSSVPFYVYKEIERATNSFSEKQRLGTGAYGTVYAGKLHNDEWVAIKRFRYRDTDSIDQVMNEIKLLSSVSHPNLVRLLGCCIEEGEPILVYEFMPNGTLSQHLQRERGSGLPWTIRLTIATETAQAVAYLHSAMNPPIYHRDIKSSNILLDYSYKSKVADFGLSRLGMTESSHISTAPQGTPGYLDPQYHQYFHLSDKSDVYSFGVVLVEIITALKVVDFSRPHTEVNLAALAIDRIGRGCVDEIIDPYLEPHRDAWTLSSVHHVAELAFRCLAFHRDMRPTMMEVAEELEQIRVSSWASNIYMASPPVSCCSLSECGSERSLSGLAVKKSGVKSDRLVVPPKTTDCLTTLTEVKDSSPVSVQDPWLSEQSSPSTNSLLGNVVQ</sequence>
<reference evidence="1 2" key="1">
    <citation type="journal article" date="2023" name="Science">
        <title>Complex scaffold remodeling in plant triterpene biosynthesis.</title>
        <authorList>
            <person name="De La Pena R."/>
            <person name="Hodgson H."/>
            <person name="Liu J.C."/>
            <person name="Stephenson M.J."/>
            <person name="Martin A.C."/>
            <person name="Owen C."/>
            <person name="Harkess A."/>
            <person name="Leebens-Mack J."/>
            <person name="Jimenez L.E."/>
            <person name="Osbourn A."/>
            <person name="Sattely E.S."/>
        </authorList>
    </citation>
    <scope>NUCLEOTIDE SEQUENCE [LARGE SCALE GENOMIC DNA]</scope>
    <source>
        <strain evidence="2">cv. JPN11</strain>
        <tissue evidence="1">Leaf</tissue>
    </source>
</reference>
<dbReference type="Proteomes" id="UP001164539">
    <property type="component" value="Chromosome 7"/>
</dbReference>
<proteinExistence type="predicted"/>
<comment type="caution">
    <text evidence="1">The sequence shown here is derived from an EMBL/GenBank/DDBJ whole genome shotgun (WGS) entry which is preliminary data.</text>
</comment>
<evidence type="ECO:0000313" key="1">
    <source>
        <dbReference type="EMBL" id="KAJ4714996.1"/>
    </source>
</evidence>
<keyword evidence="2" id="KW-1185">Reference proteome</keyword>
<keyword evidence="1" id="KW-0418">Kinase</keyword>